<feature type="region of interest" description="Disordered" evidence="3">
    <location>
        <begin position="752"/>
        <end position="790"/>
    </location>
</feature>
<evidence type="ECO:0000313" key="7">
    <source>
        <dbReference type="Proteomes" id="UP000467841"/>
    </source>
</evidence>
<evidence type="ECO:0000256" key="3">
    <source>
        <dbReference type="SAM" id="MobiDB-lite"/>
    </source>
</evidence>
<organism evidence="6 7">
    <name type="scientific">Microthlaspi erraticum</name>
    <dbReference type="NCBI Taxonomy" id="1685480"/>
    <lineage>
        <taxon>Eukaryota</taxon>
        <taxon>Viridiplantae</taxon>
        <taxon>Streptophyta</taxon>
        <taxon>Embryophyta</taxon>
        <taxon>Tracheophyta</taxon>
        <taxon>Spermatophyta</taxon>
        <taxon>Magnoliopsida</taxon>
        <taxon>eudicotyledons</taxon>
        <taxon>Gunneridae</taxon>
        <taxon>Pentapetalae</taxon>
        <taxon>rosids</taxon>
        <taxon>malvids</taxon>
        <taxon>Brassicales</taxon>
        <taxon>Brassicaceae</taxon>
        <taxon>Coluteocarpeae</taxon>
        <taxon>Microthlaspi</taxon>
    </lineage>
</organism>
<dbReference type="PROSITE" id="PS00973">
    <property type="entry name" value="USP_2"/>
    <property type="match status" value="1"/>
</dbReference>
<dbReference type="Gene3D" id="3.90.70.10">
    <property type="entry name" value="Cysteine proteinases"/>
    <property type="match status" value="2"/>
</dbReference>
<dbReference type="InterPro" id="IPR038765">
    <property type="entry name" value="Papain-like_cys_pep_sf"/>
</dbReference>
<dbReference type="PANTHER" id="PTHR21646:SF83">
    <property type="entry name" value="UBIQUITIN CARBOXYL-TERMINAL HYDROLASE 11-RELATED"/>
    <property type="match status" value="1"/>
</dbReference>
<dbReference type="InterPro" id="IPR001394">
    <property type="entry name" value="Peptidase_C19_UCH"/>
</dbReference>
<dbReference type="SMART" id="SM00695">
    <property type="entry name" value="DUSP"/>
    <property type="match status" value="1"/>
</dbReference>
<accession>A0A6D2L3E5</accession>
<protein>
    <submittedName>
        <fullName evidence="6">Uncharacterized protein</fullName>
    </submittedName>
</protein>
<feature type="region of interest" description="Disordered" evidence="3">
    <location>
        <begin position="1017"/>
        <end position="1096"/>
    </location>
</feature>
<feature type="domain" description="DUSP" evidence="5">
    <location>
        <begin position="126"/>
        <end position="242"/>
    </location>
</feature>
<dbReference type="InterPro" id="IPR035927">
    <property type="entry name" value="DUSP-like_sf"/>
</dbReference>
<evidence type="ECO:0000259" key="4">
    <source>
        <dbReference type="PROSITE" id="PS50235"/>
    </source>
</evidence>
<comment type="function">
    <text evidence="2">Recognizes and hydrolyzes the peptide bond at the C-terminal Gly of ubiquitin. Involved in the processing of poly-ubiquitin precursors as well as that of ubiquitinated proteins.</text>
</comment>
<dbReference type="Pfam" id="PF06337">
    <property type="entry name" value="DUSP"/>
    <property type="match status" value="1"/>
</dbReference>
<dbReference type="Gene3D" id="3.10.20.90">
    <property type="entry name" value="Phosphatidylinositol 3-kinase Catalytic Subunit, Chain A, domain 1"/>
    <property type="match status" value="1"/>
</dbReference>
<dbReference type="PROSITE" id="PS51283">
    <property type="entry name" value="DUSP"/>
    <property type="match status" value="1"/>
</dbReference>
<evidence type="ECO:0000256" key="2">
    <source>
        <dbReference type="ARBA" id="ARBA00037450"/>
    </source>
</evidence>
<feature type="compositionally biased region" description="Basic and acidic residues" evidence="3">
    <location>
        <begin position="1057"/>
        <end position="1069"/>
    </location>
</feature>
<dbReference type="InterPro" id="IPR018200">
    <property type="entry name" value="USP_CS"/>
</dbReference>
<evidence type="ECO:0000259" key="5">
    <source>
        <dbReference type="PROSITE" id="PS51283"/>
    </source>
</evidence>
<reference evidence="6" key="1">
    <citation type="submission" date="2020-01" db="EMBL/GenBank/DDBJ databases">
        <authorList>
            <person name="Mishra B."/>
        </authorList>
    </citation>
    <scope>NUCLEOTIDE SEQUENCE [LARGE SCALE GENOMIC DNA]</scope>
</reference>
<evidence type="ECO:0000256" key="1">
    <source>
        <dbReference type="ARBA" id="ARBA00009085"/>
    </source>
</evidence>
<dbReference type="GO" id="GO:0016579">
    <property type="term" value="P:protein deubiquitination"/>
    <property type="evidence" value="ECO:0007669"/>
    <property type="project" value="InterPro"/>
</dbReference>
<feature type="domain" description="USP" evidence="4">
    <location>
        <begin position="414"/>
        <end position="1011"/>
    </location>
</feature>
<dbReference type="GO" id="GO:0004843">
    <property type="term" value="F:cysteine-type deubiquitinase activity"/>
    <property type="evidence" value="ECO:0007669"/>
    <property type="project" value="InterPro"/>
</dbReference>
<dbReference type="Proteomes" id="UP000467841">
    <property type="component" value="Unassembled WGS sequence"/>
</dbReference>
<dbReference type="PROSITE" id="PS00972">
    <property type="entry name" value="USP_1"/>
    <property type="match status" value="1"/>
</dbReference>
<dbReference type="InterPro" id="IPR006615">
    <property type="entry name" value="Pept_C19_DUSP"/>
</dbReference>
<evidence type="ECO:0000313" key="6">
    <source>
        <dbReference type="EMBL" id="CAA7059304.1"/>
    </source>
</evidence>
<keyword evidence="7" id="KW-1185">Reference proteome</keyword>
<comment type="caution">
    <text evidence="6">The sequence shown here is derived from an EMBL/GenBank/DDBJ whole genome shotgun (WGS) entry which is preliminary data.</text>
</comment>
<dbReference type="AlphaFoldDB" id="A0A6D2L3E5"/>
<dbReference type="SUPFAM" id="SSF143791">
    <property type="entry name" value="DUSP-like"/>
    <property type="match status" value="1"/>
</dbReference>
<dbReference type="PROSITE" id="PS50235">
    <property type="entry name" value="USP_3"/>
    <property type="match status" value="1"/>
</dbReference>
<gene>
    <name evidence="6" type="ORF">MERR_LOCUS46540</name>
</gene>
<proteinExistence type="inferred from homology"/>
<name>A0A6D2L3E5_9BRAS</name>
<dbReference type="OrthoDB" id="292964at2759"/>
<dbReference type="CDD" id="cd02674">
    <property type="entry name" value="Peptidase_C19R"/>
    <property type="match status" value="1"/>
</dbReference>
<dbReference type="InterPro" id="IPR050185">
    <property type="entry name" value="Ub_carboxyl-term_hydrolase"/>
</dbReference>
<dbReference type="InterPro" id="IPR028889">
    <property type="entry name" value="USP"/>
</dbReference>
<comment type="similarity">
    <text evidence="1">Belongs to the peptidase C19 family.</text>
</comment>
<dbReference type="SUPFAM" id="SSF54001">
    <property type="entry name" value="Cysteine proteinases"/>
    <property type="match status" value="1"/>
</dbReference>
<sequence length="1096" mass="122925">MALGVGRCLLEKRKGHKRDRESYSYQSFSPFLCRFLSKAVCFFSLFFSFSLKSRAPQSLYSFLTSSLSSKFAVFDTQRKKCSLGFSGGFGFPSISRIFSLSSDSTCDMTIPDSESMSEVQVSDFPCTPEEERRIVAELLNSEAEADLKEGNVYFVISNRWYKLWQSFVGQLKEEFPCGERLQVTRPGPIDNRDIIVTESDASDPEVLKTMEEEVDYVLVPGKVWEKLVEWYKGGPPIQRKLISLVQGFNSKSYCVEVFPLCLKLTDRRDGSCTIIKMSRTASISQLYETVCALKEVPKEKARIYDYFTWTKGDLLDPSSDKNLEEATLVAAHDILLEVNGFVSSPIDTSSAGKELALIPSDPTRSDTTDIMLGGGTSSNGHSNGSIFRFWRNNWEDDDCDFASSFGKAKSRGLVGLRNLGNTCFMNSTLQCMAHTPPIVDYFLQDYSNDINAENPLGMKGELANAFGGLLRKLWSSGVDTVAPRCFKSKLARFAPQFSGYNQHDSQEMLAFLLDGLHEDLNKVKRKPYIEAKDSDSRPDDEVAEELWKYHKARNDSVIVDVCQGQYKSTLVCPDCGKISITFDPFMYLTLPVPSSRTRSMTVAVFYGDESRLWTPYSVIVPKDGTCRDLINALGTACGLNDDEWLLLTELFGHKVYKYFENQFDALSGIKGNDYIVAYRFNKMDKGPGKARVEILHGEFEKSCYGISSIYGSDTKFFGTPLVTYIDAEQHSGTDIDAIVSKSLSPLHRVHLPSTTVPNGNEDCHVPDVADETSGSLSSGDTETEENGVADRKLSLSLSIQNYSHSSSRPLKPDSVVTPGSYTVTKIVVKWSEAEHEKYDSSCLTGLPPVLKTSNSVKKSWEEETSLFKCLEAFLAEEPLGPDDMWYCPVCKEHRQAKKKLDLWKLPDVLVIHLKRFTYCRYLKNKIDLFVDFPVHGLDLSKYVKSKDGQTHLYELYAISNHKGGMGGGHYTAYAKLMDENKWYCFDDSFVGPKNESDIKSSDAYVLFYRRVTSEPETSKMEEDSAASKMEEEDSVASKMEDDSVAAPKMEEVSVASKMEDDLVEPKMEDDSVAATKMEDDSVAASKMEEDDQDLFL</sequence>
<dbReference type="EMBL" id="CACVBM020001762">
    <property type="protein sequence ID" value="CAA7059304.1"/>
    <property type="molecule type" value="Genomic_DNA"/>
</dbReference>
<dbReference type="Gene3D" id="3.30.2230.10">
    <property type="entry name" value="DUSP-like"/>
    <property type="match status" value="1"/>
</dbReference>
<dbReference type="PANTHER" id="PTHR21646">
    <property type="entry name" value="UBIQUITIN CARBOXYL-TERMINAL HYDROLASE"/>
    <property type="match status" value="1"/>
</dbReference>
<dbReference type="Pfam" id="PF00443">
    <property type="entry name" value="UCH"/>
    <property type="match status" value="1"/>
</dbReference>